<gene>
    <name evidence="2" type="ORF">FOMPIDRAFT_94381</name>
</gene>
<accession>S8F143</accession>
<dbReference type="EMBL" id="KE504371">
    <property type="protein sequence ID" value="EPS92734.1"/>
    <property type="molecule type" value="Genomic_DNA"/>
</dbReference>
<feature type="region of interest" description="Disordered" evidence="1">
    <location>
        <begin position="1"/>
        <end position="21"/>
    </location>
</feature>
<proteinExistence type="predicted"/>
<organism evidence="2 3">
    <name type="scientific">Fomitopsis schrenkii</name>
    <name type="common">Brown rot fungus</name>
    <dbReference type="NCBI Taxonomy" id="2126942"/>
    <lineage>
        <taxon>Eukaryota</taxon>
        <taxon>Fungi</taxon>
        <taxon>Dikarya</taxon>
        <taxon>Basidiomycota</taxon>
        <taxon>Agaricomycotina</taxon>
        <taxon>Agaricomycetes</taxon>
        <taxon>Polyporales</taxon>
        <taxon>Fomitopsis</taxon>
    </lineage>
</organism>
<dbReference type="HOGENOM" id="CLU_1690945_0_0_1"/>
<protein>
    <submittedName>
        <fullName evidence="2">Uncharacterized protein</fullName>
    </submittedName>
</protein>
<name>S8F143_FOMSC</name>
<dbReference type="Proteomes" id="UP000015241">
    <property type="component" value="Unassembled WGS sequence"/>
</dbReference>
<sequence length="156" mass="17616">MPSLQSVSYLSDEEPRGGVSECGSESMYFSCENDSVASESSSDAELIVYDKGYEDQYLPPVKEKGTYGHHLGDAYASHAARVLNRAFRELYPHRDEDDADICVVRTSDAKYTVSYWELSREIGVAYLRDPETDICGWCFPWIDQVMGNELDYGEIP</sequence>
<reference evidence="2 3" key="1">
    <citation type="journal article" date="2012" name="Science">
        <title>The Paleozoic origin of enzymatic lignin decomposition reconstructed from 31 fungal genomes.</title>
        <authorList>
            <person name="Floudas D."/>
            <person name="Binder M."/>
            <person name="Riley R."/>
            <person name="Barry K."/>
            <person name="Blanchette R.A."/>
            <person name="Henrissat B."/>
            <person name="Martinez A.T."/>
            <person name="Otillar R."/>
            <person name="Spatafora J.W."/>
            <person name="Yadav J.S."/>
            <person name="Aerts A."/>
            <person name="Benoit I."/>
            <person name="Boyd A."/>
            <person name="Carlson A."/>
            <person name="Copeland A."/>
            <person name="Coutinho P.M."/>
            <person name="de Vries R.P."/>
            <person name="Ferreira P."/>
            <person name="Findley K."/>
            <person name="Foster B."/>
            <person name="Gaskell J."/>
            <person name="Glotzer D."/>
            <person name="Gorecki P."/>
            <person name="Heitman J."/>
            <person name="Hesse C."/>
            <person name="Hori C."/>
            <person name="Igarashi K."/>
            <person name="Jurgens J.A."/>
            <person name="Kallen N."/>
            <person name="Kersten P."/>
            <person name="Kohler A."/>
            <person name="Kuees U."/>
            <person name="Kumar T.K.A."/>
            <person name="Kuo A."/>
            <person name="LaButti K."/>
            <person name="Larrondo L.F."/>
            <person name="Lindquist E."/>
            <person name="Ling A."/>
            <person name="Lombard V."/>
            <person name="Lucas S."/>
            <person name="Lundell T."/>
            <person name="Martin R."/>
            <person name="McLaughlin D.J."/>
            <person name="Morgenstern I."/>
            <person name="Morin E."/>
            <person name="Murat C."/>
            <person name="Nagy L.G."/>
            <person name="Nolan M."/>
            <person name="Ohm R.A."/>
            <person name="Patyshakuliyeva A."/>
            <person name="Rokas A."/>
            <person name="Ruiz-Duenas F.J."/>
            <person name="Sabat G."/>
            <person name="Salamov A."/>
            <person name="Samejima M."/>
            <person name="Schmutz J."/>
            <person name="Slot J.C."/>
            <person name="St John F."/>
            <person name="Stenlid J."/>
            <person name="Sun H."/>
            <person name="Sun S."/>
            <person name="Syed K."/>
            <person name="Tsang A."/>
            <person name="Wiebenga A."/>
            <person name="Young D."/>
            <person name="Pisabarro A."/>
            <person name="Eastwood D.C."/>
            <person name="Martin F."/>
            <person name="Cullen D."/>
            <person name="Grigoriev I.V."/>
            <person name="Hibbett D.S."/>
        </authorList>
    </citation>
    <scope>NUCLEOTIDE SEQUENCE</scope>
    <source>
        <strain evidence="3">FP-58527</strain>
    </source>
</reference>
<keyword evidence="3" id="KW-1185">Reference proteome</keyword>
<evidence type="ECO:0000313" key="2">
    <source>
        <dbReference type="EMBL" id="EPS92734.1"/>
    </source>
</evidence>
<evidence type="ECO:0000256" key="1">
    <source>
        <dbReference type="SAM" id="MobiDB-lite"/>
    </source>
</evidence>
<dbReference type="AlphaFoldDB" id="S8F143"/>
<evidence type="ECO:0000313" key="3">
    <source>
        <dbReference type="Proteomes" id="UP000015241"/>
    </source>
</evidence>
<dbReference type="InParanoid" id="S8F143"/>
<feature type="non-terminal residue" evidence="2">
    <location>
        <position position="156"/>
    </location>
</feature>